<accession>G7WIR1</accession>
<dbReference type="InterPro" id="IPR036390">
    <property type="entry name" value="WH_DNA-bd_sf"/>
</dbReference>
<protein>
    <submittedName>
        <fullName evidence="2">Transcriptional regulator</fullName>
    </submittedName>
</protein>
<dbReference type="Proteomes" id="UP000006346">
    <property type="component" value="Chromosome"/>
</dbReference>
<dbReference type="GO" id="GO:0003700">
    <property type="term" value="F:DNA-binding transcription factor activity"/>
    <property type="evidence" value="ECO:0007669"/>
    <property type="project" value="InterPro"/>
</dbReference>
<dbReference type="PROSITE" id="PS50995">
    <property type="entry name" value="HTH_MARR_2"/>
    <property type="match status" value="1"/>
</dbReference>
<dbReference type="GO" id="GO:0006950">
    <property type="term" value="P:response to stress"/>
    <property type="evidence" value="ECO:0007669"/>
    <property type="project" value="TreeGrafter"/>
</dbReference>
<dbReference type="STRING" id="768706.Desor_3657"/>
<organism evidence="2 3">
    <name type="scientific">Desulfosporosinus orientis (strain ATCC 19365 / DSM 765 / NCIMB 8382 / VKM B-1628 / Singapore I)</name>
    <name type="common">Desulfotomaculum orientis</name>
    <dbReference type="NCBI Taxonomy" id="768706"/>
    <lineage>
        <taxon>Bacteria</taxon>
        <taxon>Bacillati</taxon>
        <taxon>Bacillota</taxon>
        <taxon>Clostridia</taxon>
        <taxon>Eubacteriales</taxon>
        <taxon>Desulfitobacteriaceae</taxon>
        <taxon>Desulfosporosinus</taxon>
    </lineage>
</organism>
<dbReference type="eggNOG" id="COG1846">
    <property type="taxonomic scope" value="Bacteria"/>
</dbReference>
<evidence type="ECO:0000259" key="1">
    <source>
        <dbReference type="PROSITE" id="PS50995"/>
    </source>
</evidence>
<dbReference type="PATRIC" id="fig|768706.3.peg.3692"/>
<sequence>MNRLDKEKFIFGSLFLLANKMQVNGDKYLAEDDMTLRQWFLTISILQFGDHPPTLNEVAEKMGSTRQNVKQLVTKLLEKGFITVEKDAADARAMRLKLTDKSESFWEGREEKDRRFITDLFKDLTNSELNVMCEGLNKLLDTIKGMNRNA</sequence>
<name>G7WIR1_DESOD</name>
<dbReference type="HOGENOM" id="CLU_083287_16_0_9"/>
<dbReference type="SMART" id="SM00347">
    <property type="entry name" value="HTH_MARR"/>
    <property type="match status" value="1"/>
</dbReference>
<keyword evidence="3" id="KW-1185">Reference proteome</keyword>
<dbReference type="Pfam" id="PF12802">
    <property type="entry name" value="MarR_2"/>
    <property type="match status" value="1"/>
</dbReference>
<dbReference type="SUPFAM" id="SSF46785">
    <property type="entry name" value="Winged helix' DNA-binding domain"/>
    <property type="match status" value="1"/>
</dbReference>
<dbReference type="EMBL" id="CP003108">
    <property type="protein sequence ID" value="AET69135.1"/>
    <property type="molecule type" value="Genomic_DNA"/>
</dbReference>
<feature type="domain" description="HTH marR-type" evidence="1">
    <location>
        <begin position="7"/>
        <end position="141"/>
    </location>
</feature>
<evidence type="ECO:0000313" key="3">
    <source>
        <dbReference type="Proteomes" id="UP000006346"/>
    </source>
</evidence>
<dbReference type="InterPro" id="IPR039422">
    <property type="entry name" value="MarR/SlyA-like"/>
</dbReference>
<dbReference type="InterPro" id="IPR036388">
    <property type="entry name" value="WH-like_DNA-bd_sf"/>
</dbReference>
<dbReference type="PRINTS" id="PR00598">
    <property type="entry name" value="HTHMARR"/>
</dbReference>
<dbReference type="KEGG" id="dor:Desor_3657"/>
<dbReference type="InterPro" id="IPR000835">
    <property type="entry name" value="HTH_MarR-typ"/>
</dbReference>
<dbReference type="Gene3D" id="1.10.10.10">
    <property type="entry name" value="Winged helix-like DNA-binding domain superfamily/Winged helix DNA-binding domain"/>
    <property type="match status" value="1"/>
</dbReference>
<reference evidence="2 3" key="2">
    <citation type="journal article" date="2012" name="J. Bacteriol.">
        <title>Complete genome sequences of Desulfosporosinus orientis DSM765T, Desulfosporosinus youngiae DSM17734T, Desulfosporosinus meridiei DSM13257T, and Desulfosporosinus acidiphilus DSM22704T.</title>
        <authorList>
            <person name="Pester M."/>
            <person name="Brambilla E."/>
            <person name="Alazard D."/>
            <person name="Rattei T."/>
            <person name="Weinmaier T."/>
            <person name="Han J."/>
            <person name="Lucas S."/>
            <person name="Lapidus A."/>
            <person name="Cheng J.F."/>
            <person name="Goodwin L."/>
            <person name="Pitluck S."/>
            <person name="Peters L."/>
            <person name="Ovchinnikova G."/>
            <person name="Teshima H."/>
            <person name="Detter J.C."/>
            <person name="Han C.S."/>
            <person name="Tapia R."/>
            <person name="Land M.L."/>
            <person name="Hauser L."/>
            <person name="Kyrpides N.C."/>
            <person name="Ivanova N.N."/>
            <person name="Pagani I."/>
            <person name="Huntmann M."/>
            <person name="Wei C.L."/>
            <person name="Davenport K.W."/>
            <person name="Daligault H."/>
            <person name="Chain P.S."/>
            <person name="Chen A."/>
            <person name="Mavromatis K."/>
            <person name="Markowitz V."/>
            <person name="Szeto E."/>
            <person name="Mikhailova N."/>
            <person name="Pati A."/>
            <person name="Wagner M."/>
            <person name="Woyke T."/>
            <person name="Ollivier B."/>
            <person name="Klenk H.P."/>
            <person name="Spring S."/>
            <person name="Loy A."/>
        </authorList>
    </citation>
    <scope>NUCLEOTIDE SEQUENCE [LARGE SCALE GENOMIC DNA]</scope>
    <source>
        <strain evidence="3">ATCC 19365 / DSM 765 / NCIMB 8382 / VKM B-1628</strain>
    </source>
</reference>
<dbReference type="PANTHER" id="PTHR33164">
    <property type="entry name" value="TRANSCRIPTIONAL REGULATOR, MARR FAMILY"/>
    <property type="match status" value="1"/>
</dbReference>
<dbReference type="PANTHER" id="PTHR33164:SF58">
    <property type="entry name" value="DNA-BINDING TRANSCRIPTIONAL REPRESSOR SCOC"/>
    <property type="match status" value="1"/>
</dbReference>
<dbReference type="OrthoDB" id="1755545at2"/>
<reference evidence="3" key="1">
    <citation type="submission" date="2011-11" db="EMBL/GenBank/DDBJ databases">
        <title>Complete sequence of Desulfosporosinus orientis DSM 765.</title>
        <authorList>
            <person name="Lucas S."/>
            <person name="Han J."/>
            <person name="Lapidus A."/>
            <person name="Cheng J.-F."/>
            <person name="Goodwin L."/>
            <person name="Pitluck S."/>
            <person name="Peters L."/>
            <person name="Ovchinnikova G."/>
            <person name="Teshima H."/>
            <person name="Detter J.C."/>
            <person name="Han C."/>
            <person name="Tapia R."/>
            <person name="Land M."/>
            <person name="Hauser L."/>
            <person name="Kyrpides N."/>
            <person name="Ivanova N."/>
            <person name="Pagani I."/>
            <person name="Pester M."/>
            <person name="Spring S."/>
            <person name="Ollivier B."/>
            <person name="Rattei T."/>
            <person name="Klenk H.-P."/>
            <person name="Wagner M."/>
            <person name="Loy A."/>
            <person name="Woyke T."/>
        </authorList>
    </citation>
    <scope>NUCLEOTIDE SEQUENCE [LARGE SCALE GENOMIC DNA]</scope>
    <source>
        <strain evidence="3">ATCC 19365 / DSM 765 / NCIMB 8382 / VKM B-1628</strain>
    </source>
</reference>
<dbReference type="RefSeq" id="WP_014185943.1">
    <property type="nucleotide sequence ID" value="NC_016584.1"/>
</dbReference>
<proteinExistence type="predicted"/>
<gene>
    <name evidence="2" type="ordered locus">Desor_3657</name>
</gene>
<evidence type="ECO:0000313" key="2">
    <source>
        <dbReference type="EMBL" id="AET69135.1"/>
    </source>
</evidence>
<dbReference type="AlphaFoldDB" id="G7WIR1"/>